<evidence type="ECO:0000313" key="2">
    <source>
        <dbReference type="EMBL" id="EDX73497.1"/>
    </source>
</evidence>
<accession>B4VX86</accession>
<dbReference type="STRING" id="118168.MC7420_3671"/>
<dbReference type="Proteomes" id="UP000003835">
    <property type="component" value="Unassembled WGS sequence"/>
</dbReference>
<dbReference type="EMBL" id="DS989857">
    <property type="protein sequence ID" value="EDX73497.1"/>
    <property type="molecule type" value="Genomic_DNA"/>
</dbReference>
<dbReference type="eggNOG" id="COG5635">
    <property type="taxonomic scope" value="Bacteria"/>
</dbReference>
<dbReference type="eggNOG" id="COG1357">
    <property type="taxonomic scope" value="Bacteria"/>
</dbReference>
<reference evidence="2 3" key="1">
    <citation type="submission" date="2008-07" db="EMBL/GenBank/DDBJ databases">
        <authorList>
            <person name="Tandeau de Marsac N."/>
            <person name="Ferriera S."/>
            <person name="Johnson J."/>
            <person name="Kravitz S."/>
            <person name="Beeson K."/>
            <person name="Sutton G."/>
            <person name="Rogers Y.-H."/>
            <person name="Friedman R."/>
            <person name="Frazier M."/>
            <person name="Venter J.C."/>
        </authorList>
    </citation>
    <scope>NUCLEOTIDE SEQUENCE [LARGE SCALE GENOMIC DNA]</scope>
    <source>
        <strain evidence="2 3">PCC 7420</strain>
    </source>
</reference>
<dbReference type="PANTHER" id="PTHR14136">
    <property type="entry name" value="BTB_POZ DOMAIN-CONTAINING PROTEIN KCTD9"/>
    <property type="match status" value="1"/>
</dbReference>
<dbReference type="InterPro" id="IPR001646">
    <property type="entry name" value="5peptide_repeat"/>
</dbReference>
<dbReference type="Gene3D" id="2.160.20.80">
    <property type="entry name" value="E3 ubiquitin-protein ligase SopA"/>
    <property type="match status" value="1"/>
</dbReference>
<dbReference type="Gene3D" id="3.40.50.300">
    <property type="entry name" value="P-loop containing nucleotide triphosphate hydrolases"/>
    <property type="match status" value="1"/>
</dbReference>
<dbReference type="HOGENOM" id="CLU_008428_0_0_3"/>
<gene>
    <name evidence="2" type="ORF">MC7420_3671</name>
</gene>
<dbReference type="Pfam" id="PF00805">
    <property type="entry name" value="Pentapeptide"/>
    <property type="match status" value="3"/>
</dbReference>
<dbReference type="InterPro" id="IPR054568">
    <property type="entry name" value="NNH3"/>
</dbReference>
<protein>
    <submittedName>
        <fullName evidence="2">Pentapeptide repeat protein</fullName>
    </submittedName>
</protein>
<proteinExistence type="predicted"/>
<dbReference type="PANTHER" id="PTHR14136:SF17">
    <property type="entry name" value="BTB_POZ DOMAIN-CONTAINING PROTEIN KCTD9"/>
    <property type="match status" value="1"/>
</dbReference>
<organism evidence="2 3">
    <name type="scientific">Coleofasciculus chthonoplastes PCC 7420</name>
    <dbReference type="NCBI Taxonomy" id="118168"/>
    <lineage>
        <taxon>Bacteria</taxon>
        <taxon>Bacillati</taxon>
        <taxon>Cyanobacteriota</taxon>
        <taxon>Cyanophyceae</taxon>
        <taxon>Coleofasciculales</taxon>
        <taxon>Coleofasciculaceae</taxon>
        <taxon>Coleofasciculus</taxon>
    </lineage>
</organism>
<evidence type="ECO:0000259" key="1">
    <source>
        <dbReference type="Pfam" id="PF22735"/>
    </source>
</evidence>
<dbReference type="SUPFAM" id="SSF141571">
    <property type="entry name" value="Pentapeptide repeat-like"/>
    <property type="match status" value="1"/>
</dbReference>
<sequence length="1038" mass="117543">MKVLNTDVDQLLSVDQVTSGSETLKSGTEAAKAVLDLAKTLKEEGSNVRQLAPWMGKFSSLLEVLNSPPAQIMGASLPFIPLATGLLAFYLKQTKRELSLEECVAFVSQAAYLESLQKTYEFLPEHTLSELNRIGKTRTSAEIVKQIRRLGQRLELDESEAKKALLCFHESKLAHDFNKVLTARLCQAGLNKTQAQLLSRRVAHGTHRYMIQALVEAGDSVKRLADFYRDGWRRDLAKYQSIDNYLDKQIKQKPIERVFDEEFTFQDIYVSLKVQPVKQSAELDERSKPIDIEKWTQKILEDSGKQNQVMFIEGGPGRGKSVFCRMFADWVRQHLYPIWIPILIRLRDITTFDKDLEKTLQTAIGWDFATSDSGWLTDGNTRFLFLLDGFDELLLQGRSDRGLKQFITQVAKFQQRCHENSEKGHRVLITGRSLSLQSPSIELSMPNNLERVTIIPMDDKSQKKWLDKWQIQVGTEKTTEFRQFLQDERLPDRVRELAREPLLLYLLAAMHRDNQLNNAMFEQGSSVETKILIYEQSLDWVLTKQRSDQGYNLNTALTELDVQNLRIILAEAGLCVVQSGGEYASIAMIEQRLRRQGEEYTQVLERSQTQDKENPLRNILATFYLQPTSGRDGSVEFVHKSFSDFLFAERLRESLEAWTIQGGKHQTSYEVSRDDMNWEIYDLLGYGGLTPDIVDYLSAWLNTSETINTGILFERLEYFYFRWCDGEFIDVDTIDKNFPLTKKQQWQDPKFLVEKRWINIHTVDIYTGLNILILLLELHRLAQDQENLKKTVDFYPCGQPDHDDFDGSRLRRIIGYSYCIGVDAFVQTVGKFLSHAELSSVDLHSADLQGVNLCSANLSNANLSSADLRGVNLSNANLSNTNLNGADLRSANLSGAKLSHANLSHANLRGSNFRDANLSNAELRGANLDRADFSSTQLNQAFLNHASCRYTNLSGANLSGAELLSADLVGANLKYGSLSRASLRGADLQNADLSSANISRAFLGGIIWNIETIWDDVSGMDTAYELPANLRQVFGLGS</sequence>
<evidence type="ECO:0000313" key="3">
    <source>
        <dbReference type="Proteomes" id="UP000003835"/>
    </source>
</evidence>
<dbReference type="AlphaFoldDB" id="B4VX86"/>
<dbReference type="InterPro" id="IPR027417">
    <property type="entry name" value="P-loop_NTPase"/>
</dbReference>
<dbReference type="SUPFAM" id="SSF52540">
    <property type="entry name" value="P-loop containing nucleoside triphosphate hydrolases"/>
    <property type="match status" value="1"/>
</dbReference>
<keyword evidence="3" id="KW-1185">Reference proteome</keyword>
<dbReference type="InterPro" id="IPR051082">
    <property type="entry name" value="Pentapeptide-BTB/POZ_domain"/>
</dbReference>
<feature type="domain" description="NACHT N-terminal Helical" evidence="1">
    <location>
        <begin position="50"/>
        <end position="265"/>
    </location>
</feature>
<dbReference type="Pfam" id="PF22735">
    <property type="entry name" value="NNH3"/>
    <property type="match status" value="1"/>
</dbReference>
<name>B4VX86_9CYAN</name>